<name>A0ABQ0KY80_MYCCL</name>
<organism evidence="2 3">
    <name type="scientific">Mycena chlorophos</name>
    <name type="common">Agaric fungus</name>
    <name type="synonym">Agaricus chlorophos</name>
    <dbReference type="NCBI Taxonomy" id="658473"/>
    <lineage>
        <taxon>Eukaryota</taxon>
        <taxon>Fungi</taxon>
        <taxon>Dikarya</taxon>
        <taxon>Basidiomycota</taxon>
        <taxon>Agaricomycotina</taxon>
        <taxon>Agaricomycetes</taxon>
        <taxon>Agaricomycetidae</taxon>
        <taxon>Agaricales</taxon>
        <taxon>Marasmiineae</taxon>
        <taxon>Mycenaceae</taxon>
        <taxon>Mycena</taxon>
    </lineage>
</organism>
<dbReference type="PANTHER" id="PTHR48079">
    <property type="entry name" value="PROTEIN YEEZ"/>
    <property type="match status" value="1"/>
</dbReference>
<dbReference type="Proteomes" id="UP000815677">
    <property type="component" value="Unassembled WGS sequence"/>
</dbReference>
<evidence type="ECO:0000313" key="2">
    <source>
        <dbReference type="EMBL" id="GAT43853.1"/>
    </source>
</evidence>
<dbReference type="Gene3D" id="3.90.25.10">
    <property type="entry name" value="UDP-galactose 4-epimerase, domain 1"/>
    <property type="match status" value="1"/>
</dbReference>
<dbReference type="Gene3D" id="3.40.50.720">
    <property type="entry name" value="NAD(P)-binding Rossmann-like Domain"/>
    <property type="match status" value="2"/>
</dbReference>
<dbReference type="InterPro" id="IPR036291">
    <property type="entry name" value="NAD(P)-bd_dom_sf"/>
</dbReference>
<dbReference type="SUPFAM" id="SSF51735">
    <property type="entry name" value="NAD(P)-binding Rossmann-fold domains"/>
    <property type="match status" value="1"/>
</dbReference>
<keyword evidence="3" id="KW-1185">Reference proteome</keyword>
<gene>
    <name evidence="2" type="ORF">MCHLO_01518</name>
</gene>
<evidence type="ECO:0000259" key="1">
    <source>
        <dbReference type="Pfam" id="PF05368"/>
    </source>
</evidence>
<protein>
    <recommendedName>
        <fullName evidence="1">NmrA-like domain-containing protein</fullName>
    </recommendedName>
</protein>
<dbReference type="PANTHER" id="PTHR48079:SF6">
    <property type="entry name" value="NAD(P)-BINDING DOMAIN-CONTAINING PROTEIN-RELATED"/>
    <property type="match status" value="1"/>
</dbReference>
<feature type="domain" description="NmrA-like" evidence="1">
    <location>
        <begin position="7"/>
        <end position="96"/>
    </location>
</feature>
<dbReference type="InterPro" id="IPR051783">
    <property type="entry name" value="NAD(P)-dependent_oxidoreduct"/>
</dbReference>
<sequence length="349" mass="37279">MADTNADKTILLLGATGYVGGTVLTKLLAMKVHPGIVTLVRDAEKAEKLKSFGAEPVVGPMSDTALLQRLASEADVIFSIANSDDMPAAKALLAGAKIRFEKTGKKTKFIHTSGGAVIADLTSMGTNSSSPIWDDLNLEQLATIRPEALHRDVDLEIIGADTAGYTNSYIVVPSLVWGLARTPLVDAGVQRSIKGILPFFIPSAIARGQGGFVGEGKNVVSTVEVHELADLFILLYNTISDPATIARAGHGHEGIYFAENGAVSVRQLAEFISRALVAEGRGKSVEATRFTEQELKDMFPVPFYATVLGADAKVTARRARETLGWKPKLSIEELSVSVEELTKNYLKAA</sequence>
<evidence type="ECO:0000313" key="3">
    <source>
        <dbReference type="Proteomes" id="UP000815677"/>
    </source>
</evidence>
<dbReference type="Pfam" id="PF05368">
    <property type="entry name" value="NmrA"/>
    <property type="match status" value="1"/>
</dbReference>
<proteinExistence type="predicted"/>
<dbReference type="InterPro" id="IPR008030">
    <property type="entry name" value="NmrA-like"/>
</dbReference>
<reference evidence="2" key="1">
    <citation type="submission" date="2014-09" db="EMBL/GenBank/DDBJ databases">
        <title>Genome sequence of the luminous mushroom Mycena chlorophos for searching fungal bioluminescence genes.</title>
        <authorList>
            <person name="Tanaka Y."/>
            <person name="Kasuga D."/>
            <person name="Oba Y."/>
            <person name="Hase S."/>
            <person name="Sato K."/>
            <person name="Oba Y."/>
            <person name="Sakakibara Y."/>
        </authorList>
    </citation>
    <scope>NUCLEOTIDE SEQUENCE</scope>
</reference>
<accession>A0ABQ0KY80</accession>
<dbReference type="EMBL" id="DF839342">
    <property type="protein sequence ID" value="GAT43853.1"/>
    <property type="molecule type" value="Genomic_DNA"/>
</dbReference>